<dbReference type="SUPFAM" id="SSF143724">
    <property type="entry name" value="PHP14-like"/>
    <property type="match status" value="1"/>
</dbReference>
<proteinExistence type="inferred from homology"/>
<dbReference type="InterPro" id="IPR041108">
    <property type="entry name" value="PP_kinase_C_1"/>
</dbReference>
<dbReference type="GO" id="GO:0009358">
    <property type="term" value="C:polyphosphate kinase complex"/>
    <property type="evidence" value="ECO:0007669"/>
    <property type="project" value="InterPro"/>
</dbReference>
<keyword evidence="2 7" id="KW-0808">Transferase</keyword>
<keyword evidence="5 7" id="KW-0067">ATP-binding</keyword>
<evidence type="ECO:0000313" key="11">
    <source>
        <dbReference type="Proteomes" id="UP000198521"/>
    </source>
</evidence>
<dbReference type="SUPFAM" id="SSF140356">
    <property type="entry name" value="PPK N-terminal domain-like"/>
    <property type="match status" value="1"/>
</dbReference>
<dbReference type="Gene3D" id="3.30.1840.10">
    <property type="entry name" value="Polyphosphate kinase middle domain"/>
    <property type="match status" value="1"/>
</dbReference>
<keyword evidence="11" id="KW-1185">Reference proteome</keyword>
<feature type="binding site" evidence="7">
    <location>
        <position position="399"/>
    </location>
    <ligand>
        <name>Mg(2+)</name>
        <dbReference type="ChEBI" id="CHEBI:18420"/>
    </ligand>
</feature>
<dbReference type="Pfam" id="PF17941">
    <property type="entry name" value="PP_kinase_C_1"/>
    <property type="match status" value="1"/>
</dbReference>
<dbReference type="EMBL" id="FOAB01000001">
    <property type="protein sequence ID" value="SEK54038.1"/>
    <property type="molecule type" value="Genomic_DNA"/>
</dbReference>
<feature type="binding site" evidence="7">
    <location>
        <position position="462"/>
    </location>
    <ligand>
        <name>ATP</name>
        <dbReference type="ChEBI" id="CHEBI:30616"/>
    </ligand>
</feature>
<sequence>MDLNKYPFKDRDVNWLSFNERVLQEAEDQSNPLYERLKFLAIFSSNLDEFFRVRVSRLRQIKKIDKQLRKKLALKPNKRVKEILQRVKQQQERFGEIFHKELIPELAKHNTYLVQEKNFDFSQLAFATEYFISKILPLVTAEIIDLSEAKNVFLENNKLYFLVTFEEQDNFGLVNIPSDELGRFICLPSENNTSIAFLDDIIHLNIDQIFDEQKVSGCFEIKLSRDAELYIEDEFEGVLAEKIKESLSQRNDGQPTRLLYDSAMPKEVKRKVRKFFGLGKIDMMPGGRYHNFSDFFGFPDPTNNPILHYQPANEIKHKAFNNNTDYFDVISQRDQLVHFPYMSFNYVQKFINQAATDKNVTEIKISLYRVAKQSELTTSILKALENGKKVTVFVEAKARFDEENNLKWGKIFEEKGASVFYSYPKIKVHSKILLINRKEGNNIASYAYIGTGNFNAKTSKIYCDHGLFTANPKITKDLIDVFEVLSGKMILPRPKHLLVSPFTTRKTFEELINNEINNAKNGKIAIIKAKLNSLEDKHIIKKLYEANNAGVKIELLVRGFSCLIPGLDGISENITITSIIDRYLEHGRIYYFENNGEPRLYIGSADWMTRNLDKRIEVLVPMLNNNCKRELIEILNIQLNDTIKARIQDNEENNNYKKKMDDKPSIQSQYQIREYLNERHSPKNMLSEQYF</sequence>
<dbReference type="Proteomes" id="UP000198521">
    <property type="component" value="Unassembled WGS sequence"/>
</dbReference>
<dbReference type="Pfam" id="PF02503">
    <property type="entry name" value="PP_kinase"/>
    <property type="match status" value="1"/>
</dbReference>
<dbReference type="Pfam" id="PF13090">
    <property type="entry name" value="PP_kinase_C"/>
    <property type="match status" value="1"/>
</dbReference>
<comment type="PTM">
    <text evidence="7 8">An intermediate of this reaction is the autophosphorylated ppk in which a phosphate is covalently linked to a histidine residue through a N-P bond.</text>
</comment>
<reference evidence="10 11" key="1">
    <citation type="submission" date="2016-10" db="EMBL/GenBank/DDBJ databases">
        <authorList>
            <person name="de Groot N.N."/>
        </authorList>
    </citation>
    <scope>NUCLEOTIDE SEQUENCE [LARGE SCALE GENOMIC DNA]</scope>
    <source>
        <strain evidence="10 11">DSM 25232</strain>
    </source>
</reference>
<dbReference type="InterPro" id="IPR003414">
    <property type="entry name" value="PP_kinase"/>
</dbReference>
<dbReference type="Gene3D" id="1.20.58.310">
    <property type="entry name" value="Polyphosphate kinase N-terminal domain"/>
    <property type="match status" value="1"/>
</dbReference>
<evidence type="ECO:0000256" key="2">
    <source>
        <dbReference type="ARBA" id="ARBA00022679"/>
    </source>
</evidence>
<comment type="cofactor">
    <cofactor evidence="7">
        <name>Mg(2+)</name>
        <dbReference type="ChEBI" id="CHEBI:18420"/>
    </cofactor>
</comment>
<feature type="binding site" evidence="7">
    <location>
        <position position="586"/>
    </location>
    <ligand>
        <name>ATP</name>
        <dbReference type="ChEBI" id="CHEBI:30616"/>
    </ligand>
</feature>
<dbReference type="GO" id="GO:0005524">
    <property type="term" value="F:ATP binding"/>
    <property type="evidence" value="ECO:0007669"/>
    <property type="project" value="UniProtKB-KW"/>
</dbReference>
<evidence type="ECO:0000256" key="6">
    <source>
        <dbReference type="ARBA" id="ARBA00022842"/>
    </source>
</evidence>
<dbReference type="InterPro" id="IPR025198">
    <property type="entry name" value="PPK_N_dom"/>
</dbReference>
<evidence type="ECO:0000256" key="8">
    <source>
        <dbReference type="RuleBase" id="RU003800"/>
    </source>
</evidence>
<keyword evidence="4 7" id="KW-0418">Kinase</keyword>
<keyword evidence="1 7" id="KW-0597">Phosphoprotein</keyword>
<feature type="binding site" evidence="7">
    <location>
        <position position="46"/>
    </location>
    <ligand>
        <name>ATP</name>
        <dbReference type="ChEBI" id="CHEBI:30616"/>
    </ligand>
</feature>
<dbReference type="InterPro" id="IPR001736">
    <property type="entry name" value="PLipase_D/transphosphatidylase"/>
</dbReference>
<evidence type="ECO:0000256" key="7">
    <source>
        <dbReference type="HAMAP-Rule" id="MF_00347"/>
    </source>
</evidence>
<protein>
    <recommendedName>
        <fullName evidence="7 8">Polyphosphate kinase</fullName>
        <ecNumber evidence="7 8">2.7.4.1</ecNumber>
    </recommendedName>
    <alternativeName>
        <fullName evidence="7">ATP-polyphosphate phosphotransferase</fullName>
    </alternativeName>
    <alternativeName>
        <fullName evidence="7">Polyphosphoric acid kinase</fullName>
    </alternativeName>
</protein>
<dbReference type="NCBIfam" id="TIGR03705">
    <property type="entry name" value="poly_P_kin"/>
    <property type="match status" value="1"/>
</dbReference>
<evidence type="ECO:0000313" key="10">
    <source>
        <dbReference type="EMBL" id="SEK54038.1"/>
    </source>
</evidence>
<gene>
    <name evidence="7" type="primary">ppk</name>
    <name evidence="10" type="ORF">SAMN04487910_0768</name>
</gene>
<evidence type="ECO:0000256" key="3">
    <source>
        <dbReference type="ARBA" id="ARBA00022741"/>
    </source>
</evidence>
<dbReference type="SUPFAM" id="SSF56024">
    <property type="entry name" value="Phospholipase D/nuclease"/>
    <property type="match status" value="2"/>
</dbReference>
<dbReference type="OrthoDB" id="9761456at2"/>
<dbReference type="Gene3D" id="3.30.870.10">
    <property type="entry name" value="Endonuclease Chain A"/>
    <property type="match status" value="2"/>
</dbReference>
<dbReference type="GO" id="GO:0006799">
    <property type="term" value="P:polyphosphate biosynthetic process"/>
    <property type="evidence" value="ECO:0007669"/>
    <property type="project" value="UniProtKB-UniRule"/>
</dbReference>
<dbReference type="CDD" id="cd09164">
    <property type="entry name" value="PLDc_EcPPK1_C1_like"/>
    <property type="match status" value="1"/>
</dbReference>
<organism evidence="10 11">
    <name type="scientific">Aquimarina amphilecti</name>
    <dbReference type="NCBI Taxonomy" id="1038014"/>
    <lineage>
        <taxon>Bacteria</taxon>
        <taxon>Pseudomonadati</taxon>
        <taxon>Bacteroidota</taxon>
        <taxon>Flavobacteriia</taxon>
        <taxon>Flavobacteriales</taxon>
        <taxon>Flavobacteriaceae</taxon>
        <taxon>Aquimarina</taxon>
    </lineage>
</organism>
<comment type="function">
    <text evidence="7 8">Catalyzes the reversible transfer of the terminal phosphate of ATP to form a long-chain polyphosphate (polyP).</text>
</comment>
<feature type="domain" description="PLD phosphodiesterase" evidence="9">
    <location>
        <begin position="424"/>
        <end position="458"/>
    </location>
</feature>
<keyword evidence="7" id="KW-0479">Metal-binding</keyword>
<comment type="catalytic activity">
    <reaction evidence="7 8">
        <text>[phosphate](n) + ATP = [phosphate](n+1) + ADP</text>
        <dbReference type="Rhea" id="RHEA:19573"/>
        <dbReference type="Rhea" id="RHEA-COMP:9859"/>
        <dbReference type="Rhea" id="RHEA-COMP:14280"/>
        <dbReference type="ChEBI" id="CHEBI:16838"/>
        <dbReference type="ChEBI" id="CHEBI:30616"/>
        <dbReference type="ChEBI" id="CHEBI:456216"/>
        <dbReference type="EC" id="2.7.4.1"/>
    </reaction>
</comment>
<dbReference type="PANTHER" id="PTHR30218">
    <property type="entry name" value="POLYPHOSPHATE KINASE"/>
    <property type="match status" value="1"/>
</dbReference>
<keyword evidence="6 7" id="KW-0460">Magnesium</keyword>
<dbReference type="PROSITE" id="PS50035">
    <property type="entry name" value="PLD"/>
    <property type="match status" value="1"/>
</dbReference>
<dbReference type="EC" id="2.7.4.1" evidence="7 8"/>
<dbReference type="InterPro" id="IPR036830">
    <property type="entry name" value="PP_kinase_middle_dom_sf"/>
</dbReference>
<dbReference type="PIRSF" id="PIRSF015589">
    <property type="entry name" value="PP_kinase"/>
    <property type="match status" value="1"/>
</dbReference>
<evidence type="ECO:0000256" key="1">
    <source>
        <dbReference type="ARBA" id="ARBA00022553"/>
    </source>
</evidence>
<evidence type="ECO:0000259" key="9">
    <source>
        <dbReference type="PROSITE" id="PS50035"/>
    </source>
</evidence>
<dbReference type="RefSeq" id="WP_091405815.1">
    <property type="nucleotide sequence ID" value="NZ_FOAB01000001.1"/>
</dbReference>
<dbReference type="CDD" id="cd09167">
    <property type="entry name" value="PLDc_EcPPK1_C2_like"/>
    <property type="match status" value="1"/>
</dbReference>
<comment type="similarity">
    <text evidence="7 8">Belongs to the polyphosphate kinase 1 (PPK1) family.</text>
</comment>
<accession>A0A1H7HV41</accession>
<evidence type="ECO:0000256" key="4">
    <source>
        <dbReference type="ARBA" id="ARBA00022777"/>
    </source>
</evidence>
<dbReference type="InterPro" id="IPR024953">
    <property type="entry name" value="PP_kinase_middle"/>
</dbReference>
<dbReference type="STRING" id="1038014.SAMN04487910_0768"/>
<feature type="active site" description="Phosphohistidine intermediate" evidence="7">
    <location>
        <position position="429"/>
    </location>
</feature>
<dbReference type="GO" id="GO:0046872">
    <property type="term" value="F:metal ion binding"/>
    <property type="evidence" value="ECO:0007669"/>
    <property type="project" value="UniProtKB-KW"/>
</dbReference>
<dbReference type="HAMAP" id="MF_00347">
    <property type="entry name" value="Polyphosphate_kinase"/>
    <property type="match status" value="1"/>
</dbReference>
<feature type="binding site" evidence="7">
    <location>
        <position position="558"/>
    </location>
    <ligand>
        <name>ATP</name>
        <dbReference type="ChEBI" id="CHEBI:30616"/>
    </ligand>
</feature>
<feature type="binding site" evidence="7">
    <location>
        <position position="369"/>
    </location>
    <ligand>
        <name>Mg(2+)</name>
        <dbReference type="ChEBI" id="CHEBI:18420"/>
    </ligand>
</feature>
<dbReference type="PANTHER" id="PTHR30218:SF0">
    <property type="entry name" value="POLYPHOSPHATE KINASE"/>
    <property type="match status" value="1"/>
</dbReference>
<evidence type="ECO:0000256" key="5">
    <source>
        <dbReference type="ARBA" id="ARBA00022840"/>
    </source>
</evidence>
<name>A0A1H7HV41_AQUAM</name>
<keyword evidence="3 7" id="KW-0547">Nucleotide-binding</keyword>
<dbReference type="GO" id="GO:0008976">
    <property type="term" value="F:polyphosphate kinase activity"/>
    <property type="evidence" value="ECO:0007669"/>
    <property type="project" value="UniProtKB-UniRule"/>
</dbReference>
<dbReference type="InterPro" id="IPR036832">
    <property type="entry name" value="PPK_N_dom_sf"/>
</dbReference>
<dbReference type="NCBIfam" id="NF003917">
    <property type="entry name" value="PRK05443.1-1"/>
    <property type="match status" value="1"/>
</dbReference>
<dbReference type="Pfam" id="PF13089">
    <property type="entry name" value="PP_kinase_N"/>
    <property type="match status" value="1"/>
</dbReference>
<dbReference type="InterPro" id="IPR025200">
    <property type="entry name" value="PPK_C_dom2"/>
</dbReference>
<dbReference type="AlphaFoldDB" id="A0A1H7HV41"/>